<evidence type="ECO:0000313" key="3">
    <source>
        <dbReference type="EMBL" id="WAQ83155.1"/>
    </source>
</evidence>
<proteinExistence type="predicted"/>
<dbReference type="GeneID" id="77808395"/>
<sequence length="726" mass="80906">MALNRSGRGIRLPGLLLIILLFGGCKPMHFPFPGPEPWPTHFGWEPRRSELDAIFGPPASSAATATEHADHHQSFLGDDFHPIDLPAGPPANSYSQAHGLDMSFAPGELSQPDFGRTRGNDHLEHLLRDGTPRPDSLLAAWASQVPSHSHAIAGPGPSDAPFVSNYISANHLHPYGLPAWPSTSHIYPSPDYPAPTAAGTRPAHSQAHGLDMSFAPDELSRPDFGRTHGNDYLEHLLRDGTPRPDSLVAAWASQVPSHSHAIAGAGPSDAPFVSNYISANHLHPYGLPAGPSTSHNYPLQDHHPAPTAAGTRPAHSQAHGLDMSFASENVYQPEFGGTEHNDFFEQLLTDETADPDGFAAARASQATSHSPQAPSHSPTIADTDPSHEPAASDYTSSLSPGTTSGRKRRPFYELMQTGRIVKAQTRRPVPQRNLQDALISLFSSTTAHADSVVREPEGQLTSLPQEITLAQPGRLVFDSTLFAPNEPSDPFEQRENDPLQEGARKLPKCLLVIHEDQFSTSYHNFLQRYKNRRGDLIVYDPNARRDKLAIKLREFRDHEEHWYRRWFQESGIDFLENPYLNYYDGARLVFPLYLFYVEMISSIVPRGEEKKMSLRTELAAAQTFFNSLTESYKHGDHPELEEAIKKLKKKLAKPDAAIKYHALLWIYLGDWMDTQRPGIFRKPEDLTEQGVHTKVKELFNNVFYYGYSSLHQKYFPTITIRRSQQT</sequence>
<keyword evidence="4" id="KW-1185">Reference proteome</keyword>
<feature type="compositionally biased region" description="Polar residues" evidence="1">
    <location>
        <begin position="393"/>
        <end position="404"/>
    </location>
</feature>
<dbReference type="EMBL" id="CP110423">
    <property type="protein sequence ID" value="WAQ83155.1"/>
    <property type="molecule type" value="Genomic_DNA"/>
</dbReference>
<feature type="compositionally biased region" description="Basic and acidic residues" evidence="1">
    <location>
        <begin position="67"/>
        <end position="82"/>
    </location>
</feature>
<feature type="region of interest" description="Disordered" evidence="1">
    <location>
        <begin position="360"/>
        <end position="412"/>
    </location>
</feature>
<dbReference type="PROSITE" id="PS51257">
    <property type="entry name" value="PROKAR_LIPOPROTEIN"/>
    <property type="match status" value="1"/>
</dbReference>
<dbReference type="RefSeq" id="XP_053018710.1">
    <property type="nucleotide sequence ID" value="XM_053167500.1"/>
</dbReference>
<feature type="region of interest" description="Disordered" evidence="1">
    <location>
        <begin position="56"/>
        <end position="99"/>
    </location>
</feature>
<protein>
    <submittedName>
        <fullName evidence="3">Uncharacterized protein</fullName>
    </submittedName>
</protein>
<feature type="region of interest" description="Disordered" evidence="1">
    <location>
        <begin position="287"/>
        <end position="317"/>
    </location>
</feature>
<feature type="compositionally biased region" description="Polar residues" evidence="1">
    <location>
        <begin position="364"/>
        <end position="380"/>
    </location>
</feature>
<feature type="chain" id="PRO_5046487098" evidence="2">
    <location>
        <begin position="28"/>
        <end position="726"/>
    </location>
</feature>
<reference evidence="3" key="1">
    <citation type="submission" date="2022-10" db="EMBL/GenBank/DDBJ databases">
        <title>Puccinia triticina Genome sequencing and assembly.</title>
        <authorList>
            <person name="Li C."/>
        </authorList>
    </citation>
    <scope>NUCLEOTIDE SEQUENCE</scope>
    <source>
        <strain evidence="3">Pt15</strain>
    </source>
</reference>
<gene>
    <name evidence="3" type="ORF">PtA15_3A522</name>
</gene>
<keyword evidence="2" id="KW-0732">Signal</keyword>
<evidence type="ECO:0000313" key="4">
    <source>
        <dbReference type="Proteomes" id="UP001164743"/>
    </source>
</evidence>
<organism evidence="3 4">
    <name type="scientific">Puccinia triticina</name>
    <dbReference type="NCBI Taxonomy" id="208348"/>
    <lineage>
        <taxon>Eukaryota</taxon>
        <taxon>Fungi</taxon>
        <taxon>Dikarya</taxon>
        <taxon>Basidiomycota</taxon>
        <taxon>Pucciniomycotina</taxon>
        <taxon>Pucciniomycetes</taxon>
        <taxon>Pucciniales</taxon>
        <taxon>Pucciniaceae</taxon>
        <taxon>Puccinia</taxon>
    </lineage>
</organism>
<evidence type="ECO:0000256" key="2">
    <source>
        <dbReference type="SAM" id="SignalP"/>
    </source>
</evidence>
<accession>A0ABY7CDH5</accession>
<evidence type="ECO:0000256" key="1">
    <source>
        <dbReference type="SAM" id="MobiDB-lite"/>
    </source>
</evidence>
<name>A0ABY7CDH5_9BASI</name>
<feature type="signal peptide" evidence="2">
    <location>
        <begin position="1"/>
        <end position="27"/>
    </location>
</feature>
<dbReference type="Proteomes" id="UP001164743">
    <property type="component" value="Chromosome 3A"/>
</dbReference>